<dbReference type="EMBL" id="PGGM01000023">
    <property type="protein sequence ID" value="PSH56395.1"/>
    <property type="molecule type" value="Genomic_DNA"/>
</dbReference>
<keyword evidence="3" id="KW-0732">Signal</keyword>
<evidence type="ECO:0000256" key="1">
    <source>
        <dbReference type="ARBA" id="ARBA00004418"/>
    </source>
</evidence>
<dbReference type="GO" id="GO:1904680">
    <property type="term" value="F:peptide transmembrane transporter activity"/>
    <property type="evidence" value="ECO:0007669"/>
    <property type="project" value="TreeGrafter"/>
</dbReference>
<evidence type="ECO:0000256" key="2">
    <source>
        <dbReference type="ARBA" id="ARBA00005695"/>
    </source>
</evidence>
<dbReference type="Pfam" id="PF00496">
    <property type="entry name" value="SBP_bac_5"/>
    <property type="match status" value="1"/>
</dbReference>
<dbReference type="Proteomes" id="UP000241764">
    <property type="component" value="Unassembled WGS sequence"/>
</dbReference>
<dbReference type="Gene3D" id="3.10.105.10">
    <property type="entry name" value="Dipeptide-binding Protein, Domain 3"/>
    <property type="match status" value="1"/>
</dbReference>
<protein>
    <submittedName>
        <fullName evidence="5">ABC transporter substrate-binding protein</fullName>
    </submittedName>
</protein>
<dbReference type="Gene3D" id="3.40.190.10">
    <property type="entry name" value="Periplasmic binding protein-like II"/>
    <property type="match status" value="1"/>
</dbReference>
<feature type="chain" id="PRO_5015175178" evidence="3">
    <location>
        <begin position="36"/>
        <end position="534"/>
    </location>
</feature>
<dbReference type="AlphaFoldDB" id="A0A2P7AQA7"/>
<dbReference type="InterPro" id="IPR039424">
    <property type="entry name" value="SBP_5"/>
</dbReference>
<dbReference type="InterPro" id="IPR000914">
    <property type="entry name" value="SBP_5_dom"/>
</dbReference>
<dbReference type="PIRSF" id="PIRSF002741">
    <property type="entry name" value="MppA"/>
    <property type="match status" value="1"/>
</dbReference>
<gene>
    <name evidence="5" type="ORF">CU103_29920</name>
</gene>
<proteinExistence type="inferred from homology"/>
<dbReference type="PANTHER" id="PTHR30290">
    <property type="entry name" value="PERIPLASMIC BINDING COMPONENT OF ABC TRANSPORTER"/>
    <property type="match status" value="1"/>
</dbReference>
<keyword evidence="6" id="KW-1185">Reference proteome</keyword>
<dbReference type="GO" id="GO:0030288">
    <property type="term" value="C:outer membrane-bounded periplasmic space"/>
    <property type="evidence" value="ECO:0007669"/>
    <property type="project" value="UniProtKB-ARBA"/>
</dbReference>
<evidence type="ECO:0000256" key="3">
    <source>
        <dbReference type="SAM" id="SignalP"/>
    </source>
</evidence>
<evidence type="ECO:0000313" key="5">
    <source>
        <dbReference type="EMBL" id="PSH56395.1"/>
    </source>
</evidence>
<dbReference type="CDD" id="cd00995">
    <property type="entry name" value="PBP2_NikA_DppA_OppA_like"/>
    <property type="match status" value="1"/>
</dbReference>
<dbReference type="SUPFAM" id="SSF53850">
    <property type="entry name" value="Periplasmic binding protein-like II"/>
    <property type="match status" value="1"/>
</dbReference>
<accession>A0A2P7AQA7</accession>
<name>A0A2P7AQA7_9HYPH</name>
<comment type="subcellular location">
    <subcellularLocation>
        <location evidence="1">Periplasm</location>
    </subcellularLocation>
</comment>
<dbReference type="GO" id="GO:0015833">
    <property type="term" value="P:peptide transport"/>
    <property type="evidence" value="ECO:0007669"/>
    <property type="project" value="TreeGrafter"/>
</dbReference>
<dbReference type="InterPro" id="IPR030678">
    <property type="entry name" value="Peptide/Ni-bd"/>
</dbReference>
<sequence>MDKRLTRRRVMRNGLVLTAAVAVMGPLSMASPAEAGESIDSITLALPSIPERLFIPQAWSTQAGAILSLVQEGPLTFGDDLALQSALADRWERVDPTTLKYHLRSGVKFGDGSPLTADDIVATFKYHMSPGSQSLLAAFYNSVESVEATAPDEVSVKLKAPNVQFAFTPAHMAGFVFKKEQLADTKIGTAQALPLGTGPYKLVEFAPTERVVLEARDDYWGPKPVIKKITLKAIADRPARLLAMQQGEIDGAFDLAISDIEQWKKLENVDIKTAPSLGVYTLTLDHSMPPFDDIHVRRAVAYSVDRKGLVKALLKGYGEAATALNPPEMWSGVLPAEDLSAFYATLLDHNSFDLSKAKAELAQSSHPDGFDVTIPASNSDPYMIDIMQSVVENLKQIGIRASINPIDNNAWLAQYFQHEHLGMQIMAYYPDFPDAANYPYLFFSKDQATQGGMNGSNFRNDQVDASLKIANENPDRKKRADALKDVFKVADDDVAVVPIFWPDTAMAISSKYNFSGYTAFWYSVPWAIRGFGLK</sequence>
<comment type="similarity">
    <text evidence="2">Belongs to the bacterial solute-binding protein 5 family.</text>
</comment>
<reference evidence="6" key="1">
    <citation type="submission" date="2017-11" db="EMBL/GenBank/DDBJ databases">
        <authorList>
            <person name="Kuznetsova I."/>
            <person name="Sazanova A."/>
            <person name="Chirak E."/>
            <person name="Safronova V."/>
            <person name="Willems A."/>
        </authorList>
    </citation>
    <scope>NUCLEOTIDE SEQUENCE [LARGE SCALE GENOMIC DNA]</scope>
    <source>
        <strain evidence="6">CCBAU 03422</strain>
    </source>
</reference>
<dbReference type="PROSITE" id="PS51318">
    <property type="entry name" value="TAT"/>
    <property type="match status" value="1"/>
</dbReference>
<feature type="domain" description="Solute-binding protein family 5" evidence="4">
    <location>
        <begin position="83"/>
        <end position="448"/>
    </location>
</feature>
<feature type="signal peptide" evidence="3">
    <location>
        <begin position="1"/>
        <end position="35"/>
    </location>
</feature>
<evidence type="ECO:0000313" key="6">
    <source>
        <dbReference type="Proteomes" id="UP000241764"/>
    </source>
</evidence>
<dbReference type="InterPro" id="IPR006311">
    <property type="entry name" value="TAT_signal"/>
</dbReference>
<comment type="caution">
    <text evidence="5">The sequence shown here is derived from an EMBL/GenBank/DDBJ whole genome shotgun (WGS) entry which is preliminary data.</text>
</comment>
<dbReference type="GO" id="GO:0043190">
    <property type="term" value="C:ATP-binding cassette (ABC) transporter complex"/>
    <property type="evidence" value="ECO:0007669"/>
    <property type="project" value="InterPro"/>
</dbReference>
<dbReference type="OrthoDB" id="9803988at2"/>
<dbReference type="RefSeq" id="WP_106667669.1">
    <property type="nucleotide sequence ID" value="NZ_PGGM01000023.1"/>
</dbReference>
<organism evidence="5 6">
    <name type="scientific">Phyllobacterium sophorae</name>
    <dbReference type="NCBI Taxonomy" id="1520277"/>
    <lineage>
        <taxon>Bacteria</taxon>
        <taxon>Pseudomonadati</taxon>
        <taxon>Pseudomonadota</taxon>
        <taxon>Alphaproteobacteria</taxon>
        <taxon>Hyphomicrobiales</taxon>
        <taxon>Phyllobacteriaceae</taxon>
        <taxon>Phyllobacterium</taxon>
    </lineage>
</organism>
<evidence type="ECO:0000259" key="4">
    <source>
        <dbReference type="Pfam" id="PF00496"/>
    </source>
</evidence>